<proteinExistence type="predicted"/>
<name>A0ABY2B9A3_9ACTN</name>
<evidence type="ECO:0000313" key="3">
    <source>
        <dbReference type="Proteomes" id="UP000295818"/>
    </source>
</evidence>
<dbReference type="PANTHER" id="PTHR39441">
    <property type="entry name" value="DUF2252 DOMAIN-CONTAINING PROTEIN"/>
    <property type="match status" value="1"/>
</dbReference>
<protein>
    <submittedName>
        <fullName evidence="2">Uncharacterized protein (DUF2252 family)</fullName>
    </submittedName>
</protein>
<feature type="compositionally biased region" description="Basic residues" evidence="1">
    <location>
        <begin position="10"/>
        <end position="21"/>
    </location>
</feature>
<keyword evidence="3" id="KW-1185">Reference proteome</keyword>
<organism evidence="2 3">
    <name type="scientific">Kribbella orskensis</name>
    <dbReference type="NCBI Taxonomy" id="2512216"/>
    <lineage>
        <taxon>Bacteria</taxon>
        <taxon>Bacillati</taxon>
        <taxon>Actinomycetota</taxon>
        <taxon>Actinomycetes</taxon>
        <taxon>Propionibacteriales</taxon>
        <taxon>Kribbellaceae</taxon>
        <taxon>Kribbella</taxon>
    </lineage>
</organism>
<dbReference type="InterPro" id="IPR018721">
    <property type="entry name" value="DUF2252"/>
</dbReference>
<reference evidence="2 3" key="1">
    <citation type="journal article" date="2015" name="Stand. Genomic Sci.">
        <title>Genomic Encyclopedia of Bacterial and Archaeal Type Strains, Phase III: the genomes of soil and plant-associated and newly described type strains.</title>
        <authorList>
            <person name="Whitman W.B."/>
            <person name="Woyke T."/>
            <person name="Klenk H.P."/>
            <person name="Zhou Y."/>
            <person name="Lilburn T.G."/>
            <person name="Beck B.J."/>
            <person name="De Vos P."/>
            <person name="Vandamme P."/>
            <person name="Eisen J.A."/>
            <person name="Garrity G."/>
            <person name="Hugenholtz P."/>
            <person name="Kyrpides N.C."/>
        </authorList>
    </citation>
    <scope>NUCLEOTIDE SEQUENCE [LARGE SCALE GENOMIC DNA]</scope>
    <source>
        <strain evidence="2 3">VKM Ac-2538</strain>
    </source>
</reference>
<dbReference type="EMBL" id="SLWM01000026">
    <property type="protein sequence ID" value="TCO12332.1"/>
    <property type="molecule type" value="Genomic_DNA"/>
</dbReference>
<dbReference type="Pfam" id="PF10009">
    <property type="entry name" value="DUF2252"/>
    <property type="match status" value="1"/>
</dbReference>
<dbReference type="Proteomes" id="UP000295818">
    <property type="component" value="Unassembled WGS sequence"/>
</dbReference>
<accession>A0ABY2B9A3</accession>
<evidence type="ECO:0000256" key="1">
    <source>
        <dbReference type="SAM" id="MobiDB-lite"/>
    </source>
</evidence>
<feature type="compositionally biased region" description="Low complexity" evidence="1">
    <location>
        <begin position="22"/>
        <end position="42"/>
    </location>
</feature>
<comment type="caution">
    <text evidence="2">The sequence shown here is derived from an EMBL/GenBank/DDBJ whole genome shotgun (WGS) entry which is preliminary data.</text>
</comment>
<sequence length="504" mass="56292">MTERTQAKRTQARRTQAKRTQAKPSTAARAGRAASSGGAARAHPYRTVDERVARGRAWRDAAPIEGHAKYEINRRRKDPVRILRAQDDARVKDLVPIRYGRMSASAFAFYRGSAAIMAYDLSSQPWTPGHTQLCGDAHLSNFGVFASPERDLVFDVNDFDETLRGPFEWDVKRLVASFVLASRDRGFKRKEARTAVRTALQAYRAAITEMAQLGTLDVWYTRIDEQMLLDAIAQMGDQQGKVKKKLRKRVTKTATANFDAARRKTSMKAARKLTEVVDGHHQFREDPPLLSRLATEDDRRLVEVGFSDYRATLRQDRRRLLERYDMIDMAQKVVGVGSVGTRAGIILLKGRDDSDPLIMQFKEATSSVLEPYLGASTATQHGERVVEGQCYMQAASDIFLGWVRGEGGRDFYVRQLHDMKGSVDTTTIQPIGLTAYARLCGTTLARAHARGGDAVEIDAYLGTDDSFAEALEEFAQVYADQAEQDYGQLQQAITEGKIQVQTGI</sequence>
<feature type="region of interest" description="Disordered" evidence="1">
    <location>
        <begin position="1"/>
        <end position="46"/>
    </location>
</feature>
<dbReference type="PANTHER" id="PTHR39441:SF1">
    <property type="entry name" value="DUF2252 DOMAIN-CONTAINING PROTEIN"/>
    <property type="match status" value="1"/>
</dbReference>
<evidence type="ECO:0000313" key="2">
    <source>
        <dbReference type="EMBL" id="TCO12332.1"/>
    </source>
</evidence>
<gene>
    <name evidence="2" type="ORF">EV644_12675</name>
</gene>